<keyword evidence="1" id="KW-0378">Hydrolase</keyword>
<name>A0A5C5ZF05_9BACT</name>
<gene>
    <name evidence="1" type="ORF">Pla123a_05630</name>
</gene>
<proteinExistence type="predicted"/>
<dbReference type="PANTHER" id="PTHR43301:SF3">
    <property type="entry name" value="ARABINAN ENDO-1,5-ALPHA-L-ARABINOSIDASE A-RELATED"/>
    <property type="match status" value="1"/>
</dbReference>
<protein>
    <submittedName>
        <fullName evidence="1">Glycosyl hydrolases family 43</fullName>
    </submittedName>
</protein>
<accession>A0A5C5ZF05</accession>
<dbReference type="AlphaFoldDB" id="A0A5C5ZF05"/>
<dbReference type="SUPFAM" id="SSF75005">
    <property type="entry name" value="Arabinanase/levansucrase/invertase"/>
    <property type="match status" value="1"/>
</dbReference>
<comment type="caution">
    <text evidence="1">The sequence shown here is derived from an EMBL/GenBank/DDBJ whole genome shotgun (WGS) entry which is preliminary data.</text>
</comment>
<dbReference type="InterPro" id="IPR018247">
    <property type="entry name" value="EF_Hand_1_Ca_BS"/>
</dbReference>
<dbReference type="Proteomes" id="UP000318478">
    <property type="component" value="Unassembled WGS sequence"/>
</dbReference>
<dbReference type="GO" id="GO:0016787">
    <property type="term" value="F:hydrolase activity"/>
    <property type="evidence" value="ECO:0007669"/>
    <property type="project" value="UniProtKB-KW"/>
</dbReference>
<dbReference type="EMBL" id="SJPO01000001">
    <property type="protein sequence ID" value="TWT85756.1"/>
    <property type="molecule type" value="Genomic_DNA"/>
</dbReference>
<dbReference type="PANTHER" id="PTHR43301">
    <property type="entry name" value="ARABINAN ENDO-1,5-ALPHA-L-ARABINOSIDASE"/>
    <property type="match status" value="1"/>
</dbReference>
<dbReference type="InterPro" id="IPR050727">
    <property type="entry name" value="GH43_arabinanases"/>
</dbReference>
<dbReference type="CDD" id="cd08983">
    <property type="entry name" value="GH43_Bt3655-like"/>
    <property type="match status" value="1"/>
</dbReference>
<keyword evidence="2" id="KW-1185">Reference proteome</keyword>
<evidence type="ECO:0000313" key="1">
    <source>
        <dbReference type="EMBL" id="TWT85756.1"/>
    </source>
</evidence>
<evidence type="ECO:0000313" key="2">
    <source>
        <dbReference type="Proteomes" id="UP000318478"/>
    </source>
</evidence>
<dbReference type="Gene3D" id="1.10.1330.10">
    <property type="entry name" value="Dockerin domain"/>
    <property type="match status" value="1"/>
</dbReference>
<dbReference type="SUPFAM" id="SSF63446">
    <property type="entry name" value="Type I dockerin domain"/>
    <property type="match status" value="1"/>
</dbReference>
<reference evidence="1 2" key="1">
    <citation type="submission" date="2019-02" db="EMBL/GenBank/DDBJ databases">
        <title>Deep-cultivation of Planctomycetes and their phenomic and genomic characterization uncovers novel biology.</title>
        <authorList>
            <person name="Wiegand S."/>
            <person name="Jogler M."/>
            <person name="Boedeker C."/>
            <person name="Pinto D."/>
            <person name="Vollmers J."/>
            <person name="Rivas-Marin E."/>
            <person name="Kohn T."/>
            <person name="Peeters S.H."/>
            <person name="Heuer A."/>
            <person name="Rast P."/>
            <person name="Oberbeckmann S."/>
            <person name="Bunk B."/>
            <person name="Jeske O."/>
            <person name="Meyerdierks A."/>
            <person name="Storesund J.E."/>
            <person name="Kallscheuer N."/>
            <person name="Luecker S."/>
            <person name="Lage O.M."/>
            <person name="Pohl T."/>
            <person name="Merkel B.J."/>
            <person name="Hornburger P."/>
            <person name="Mueller R.-W."/>
            <person name="Bruemmer F."/>
            <person name="Labrenz M."/>
            <person name="Spormann A.M."/>
            <person name="Op Den Camp H."/>
            <person name="Overmann J."/>
            <person name="Amann R."/>
            <person name="Jetten M.S.M."/>
            <person name="Mascher T."/>
            <person name="Medema M.H."/>
            <person name="Devos D.P."/>
            <person name="Kaster A.-K."/>
            <person name="Ovreas L."/>
            <person name="Rohde M."/>
            <person name="Galperin M.Y."/>
            <person name="Jogler C."/>
        </authorList>
    </citation>
    <scope>NUCLEOTIDE SEQUENCE [LARGE SCALE GENOMIC DNA]</scope>
    <source>
        <strain evidence="1 2">Pla123a</strain>
    </source>
</reference>
<dbReference type="GO" id="GO:0000272">
    <property type="term" value="P:polysaccharide catabolic process"/>
    <property type="evidence" value="ECO:0007669"/>
    <property type="project" value="InterPro"/>
</dbReference>
<dbReference type="PROSITE" id="PS00018">
    <property type="entry name" value="EF_HAND_1"/>
    <property type="match status" value="1"/>
</dbReference>
<organism evidence="1 2">
    <name type="scientific">Posidoniimonas polymericola</name>
    <dbReference type="NCBI Taxonomy" id="2528002"/>
    <lineage>
        <taxon>Bacteria</taxon>
        <taxon>Pseudomonadati</taxon>
        <taxon>Planctomycetota</taxon>
        <taxon>Planctomycetia</taxon>
        <taxon>Pirellulales</taxon>
        <taxon>Lacipirellulaceae</taxon>
        <taxon>Posidoniimonas</taxon>
    </lineage>
</organism>
<dbReference type="InterPro" id="IPR036439">
    <property type="entry name" value="Dockerin_dom_sf"/>
</dbReference>
<dbReference type="InterPro" id="IPR023296">
    <property type="entry name" value="Glyco_hydro_beta-prop_sf"/>
</dbReference>
<dbReference type="Gene3D" id="2.115.10.20">
    <property type="entry name" value="Glycosyl hydrolase domain, family 43"/>
    <property type="match status" value="1"/>
</dbReference>
<sequence length="432" mass="47756">MSGVGRLRWLLGVWAVFALAAPKVVHAEDVLLFPYFDSNGENGVYLSWSHDGRTFHQANSGQPIFTPPQWGGGQNLTRDPSIVYNDGLFHMVWTSNWSGNIFGYASSPDLINWSTPQQVQPFPNGSEQPNNTWAPEILWDHIASDYKIVWSSTLPSELNDNDGSQDPHGGDHRMYYTSTTDFQSFSSPELIYPDLDYSVIDAHIVWQPGGRGGTGRWVMSLKREQGASQGGKNIRLAFSDAAISPASFINPTEPYVGSGTAIQGGQEAEGSSMVYWNDEWLLYWDAYTSGHYSLASSTDLENWTDDSNELSFPVDHPRHGTVMIADAANVGWRLAARGDLNSDGVVDVGDYQILIGNHLTDLSAYDQLGQAIRGDLDADGDNDFDDFRLFKTDYERTYGAGSFAAMLAVPEPAASAWLLALFTVTTLRRRRT</sequence>